<evidence type="ECO:0000259" key="1">
    <source>
        <dbReference type="Pfam" id="PF09820"/>
    </source>
</evidence>
<dbReference type="HOGENOM" id="CLU_2103509_0_0_2"/>
<dbReference type="STRING" id="323259.Mhun_1302"/>
<gene>
    <name evidence="2" type="ordered locus">Mhun_1302</name>
</gene>
<accession>Q2FNZ1</accession>
<evidence type="ECO:0000313" key="2">
    <source>
        <dbReference type="EMBL" id="ABD41043.1"/>
    </source>
</evidence>
<reference evidence="3" key="1">
    <citation type="journal article" date="2016" name="Stand. Genomic Sci.">
        <title>Complete genome sequence of Methanospirillum hungatei type strain JF1.</title>
        <authorList>
            <person name="Gunsalus R.P."/>
            <person name="Cook L.E."/>
            <person name="Crable B."/>
            <person name="Rohlin L."/>
            <person name="McDonald E."/>
            <person name="Mouttaki H."/>
            <person name="Sieber J.R."/>
            <person name="Poweleit N."/>
            <person name="Zhou H."/>
            <person name="Lapidus A.L."/>
            <person name="Daligault H.E."/>
            <person name="Land M."/>
            <person name="Gilna P."/>
            <person name="Ivanova N."/>
            <person name="Kyrpides N."/>
            <person name="Culley D.E."/>
            <person name="McInerney M.J."/>
        </authorList>
    </citation>
    <scope>NUCLEOTIDE SEQUENCE [LARGE SCALE GENOMIC DNA]</scope>
    <source>
        <strain evidence="3">ATCC 27890 / DSM 864 / NBRC 100397 / JF-1</strain>
    </source>
</reference>
<proteinExistence type="predicted"/>
<dbReference type="AlphaFoldDB" id="Q2FNZ1"/>
<dbReference type="Proteomes" id="UP000001941">
    <property type="component" value="Chromosome"/>
</dbReference>
<feature type="domain" description="AAA-ATPase-like" evidence="1">
    <location>
        <begin position="7"/>
        <end position="57"/>
    </location>
</feature>
<dbReference type="Pfam" id="PF09820">
    <property type="entry name" value="AAA-ATPase_like"/>
    <property type="match status" value="1"/>
</dbReference>
<keyword evidence="3" id="KW-1185">Reference proteome</keyword>
<protein>
    <recommendedName>
        <fullName evidence="1">AAA-ATPase-like domain-containing protein</fullName>
    </recommendedName>
</protein>
<sequence>MVLHKLPIGIQSYSEIRTGGYVYVDKTPFLADLVSSGKYYFLSRPRRFGKVFFWTLWHIILRLPAEYDGLVAGDALLRSFEPERIRTETLLFQAVYLTIEPYMVIRSSNMRSLSP</sequence>
<dbReference type="PANTHER" id="PTHR34825:SF1">
    <property type="entry name" value="AAA-ATPASE-LIKE DOMAIN-CONTAINING PROTEIN"/>
    <property type="match status" value="1"/>
</dbReference>
<organism evidence="2 3">
    <name type="scientific">Methanospirillum hungatei JF-1 (strain ATCC 27890 / DSM 864 / NBRC 100397 / JF-1)</name>
    <dbReference type="NCBI Taxonomy" id="323259"/>
    <lineage>
        <taxon>Archaea</taxon>
        <taxon>Methanobacteriati</taxon>
        <taxon>Methanobacteriota</taxon>
        <taxon>Stenosarchaea group</taxon>
        <taxon>Methanomicrobia</taxon>
        <taxon>Methanomicrobiales</taxon>
        <taxon>Methanospirillaceae</taxon>
        <taxon>Methanospirillum</taxon>
    </lineage>
</organism>
<evidence type="ECO:0000313" key="3">
    <source>
        <dbReference type="Proteomes" id="UP000001941"/>
    </source>
</evidence>
<dbReference type="EMBL" id="CP000254">
    <property type="protein sequence ID" value="ABD41043.1"/>
    <property type="molecule type" value="Genomic_DNA"/>
</dbReference>
<dbReference type="PANTHER" id="PTHR34825">
    <property type="entry name" value="CONSERVED PROTEIN, WITH A WEAK D-GALACTARATE DEHYDRATASE/ALTRONATE HYDROLASE DOMAIN"/>
    <property type="match status" value="1"/>
</dbReference>
<dbReference type="InterPro" id="IPR018631">
    <property type="entry name" value="AAA-ATPase-like_dom"/>
</dbReference>
<dbReference type="KEGG" id="mhu:Mhun_1302"/>
<dbReference type="EnsemblBacteria" id="ABD41043">
    <property type="protein sequence ID" value="ABD41043"/>
    <property type="gene ID" value="Mhun_1302"/>
</dbReference>
<dbReference type="InParanoid" id="Q2FNZ1"/>
<name>Q2FNZ1_METHJ</name>